<proteinExistence type="predicted"/>
<dbReference type="Proteomes" id="UP000521313">
    <property type="component" value="Unassembled WGS sequence"/>
</dbReference>
<sequence length="58" mass="6672">MKPLTFSGVLLVNILVSVWIGYQLDQWLHTLPLFVIAGLMYSVIGSIYLLIRKDKKHE</sequence>
<reference evidence="2 4" key="1">
    <citation type="submission" date="2020-08" db="EMBL/GenBank/DDBJ databases">
        <title>Genomic Encyclopedia of Type Strains, Phase IV (KMG-IV): sequencing the most valuable type-strain genomes for metagenomic binning, comparative biology and taxonomic classification.</title>
        <authorList>
            <person name="Goeker M."/>
        </authorList>
    </citation>
    <scope>NUCLEOTIDE SEQUENCE [LARGE SCALE GENOMIC DNA]</scope>
    <source>
        <strain evidence="2 4">DSM 26963</strain>
    </source>
</reference>
<gene>
    <name evidence="3" type="ORF">H5982_00415</name>
    <name evidence="2" type="ORF">HNQ43_001162</name>
</gene>
<dbReference type="AlphaFoldDB" id="A0A7W8D0R9"/>
<evidence type="ECO:0000313" key="2">
    <source>
        <dbReference type="EMBL" id="MBB5185113.1"/>
    </source>
</evidence>
<evidence type="ECO:0000313" key="4">
    <source>
        <dbReference type="Proteomes" id="UP000521313"/>
    </source>
</evidence>
<dbReference type="RefSeq" id="WP_183375693.1">
    <property type="nucleotide sequence ID" value="NZ_CALVCN010000038.1"/>
</dbReference>
<dbReference type="EMBL" id="JACHHD010000010">
    <property type="protein sequence ID" value="MBB5185113.1"/>
    <property type="molecule type" value="Genomic_DNA"/>
</dbReference>
<dbReference type="EMBL" id="JACJLU010000001">
    <property type="protein sequence ID" value="MBM6830572.1"/>
    <property type="molecule type" value="Genomic_DNA"/>
</dbReference>
<evidence type="ECO:0000313" key="5">
    <source>
        <dbReference type="Proteomes" id="UP000775500"/>
    </source>
</evidence>
<feature type="transmembrane region" description="Helical" evidence="1">
    <location>
        <begin position="27"/>
        <end position="51"/>
    </location>
</feature>
<organism evidence="2 4">
    <name type="scientific">Faecalicoccus acidiformans</name>
    <dbReference type="NCBI Taxonomy" id="915173"/>
    <lineage>
        <taxon>Bacteria</taxon>
        <taxon>Bacillati</taxon>
        <taxon>Bacillota</taxon>
        <taxon>Erysipelotrichia</taxon>
        <taxon>Erysipelotrichales</taxon>
        <taxon>Erysipelotrichaceae</taxon>
        <taxon>Faecalicoccus</taxon>
    </lineage>
</organism>
<keyword evidence="1" id="KW-0812">Transmembrane</keyword>
<keyword evidence="5" id="KW-1185">Reference proteome</keyword>
<dbReference type="Pfam" id="PF09527">
    <property type="entry name" value="ATPase_gene1"/>
    <property type="match status" value="1"/>
</dbReference>
<comment type="caution">
    <text evidence="2">The sequence shown here is derived from an EMBL/GenBank/DDBJ whole genome shotgun (WGS) entry which is preliminary data.</text>
</comment>
<name>A0A7W8D0R9_9FIRM</name>
<dbReference type="Proteomes" id="UP000775500">
    <property type="component" value="Unassembled WGS sequence"/>
</dbReference>
<reference evidence="3 5" key="3">
    <citation type="journal article" date="2021" name="Sci. Rep.">
        <title>The distribution of antibiotic resistance genes in chicken gut microbiota commensals.</title>
        <authorList>
            <person name="Juricova H."/>
            <person name="Matiasovicova J."/>
            <person name="Kubasova T."/>
            <person name="Cejkova D."/>
            <person name="Rychlik I."/>
        </authorList>
    </citation>
    <scope>NUCLEOTIDE SEQUENCE [LARGE SCALE GENOMIC DNA]</scope>
    <source>
        <strain evidence="3 5">An423</strain>
    </source>
</reference>
<keyword evidence="1" id="KW-1133">Transmembrane helix</keyword>
<accession>A0A7W8D0R9</accession>
<evidence type="ECO:0000256" key="1">
    <source>
        <dbReference type="SAM" id="Phobius"/>
    </source>
</evidence>
<dbReference type="InterPro" id="IPR032820">
    <property type="entry name" value="ATPase_put"/>
</dbReference>
<keyword evidence="1" id="KW-0472">Membrane</keyword>
<protein>
    <submittedName>
        <fullName evidence="3">AtpZ/AtpI family protein</fullName>
    </submittedName>
    <submittedName>
        <fullName evidence="2">F0F1-type ATP synthase assembly protein I</fullName>
    </submittedName>
</protein>
<evidence type="ECO:0000313" key="3">
    <source>
        <dbReference type="EMBL" id="MBM6830572.1"/>
    </source>
</evidence>
<reference evidence="3" key="2">
    <citation type="submission" date="2020-08" db="EMBL/GenBank/DDBJ databases">
        <authorList>
            <person name="Cejkova D."/>
            <person name="Kubasova T."/>
            <person name="Jahodarova E."/>
            <person name="Rychlik I."/>
        </authorList>
    </citation>
    <scope>NUCLEOTIDE SEQUENCE</scope>
    <source>
        <strain evidence="3">An423</strain>
    </source>
</reference>